<dbReference type="GO" id="GO:0015031">
    <property type="term" value="P:protein transport"/>
    <property type="evidence" value="ECO:0007669"/>
    <property type="project" value="UniProtKB-KW"/>
</dbReference>
<dbReference type="AlphaFoldDB" id="W6UNJ7"/>
<accession>W6UNJ7</accession>
<dbReference type="GeneID" id="36341043"/>
<evidence type="ECO:0000313" key="12">
    <source>
        <dbReference type="Proteomes" id="UP000019149"/>
    </source>
</evidence>
<evidence type="ECO:0000259" key="10">
    <source>
        <dbReference type="PROSITE" id="PS50192"/>
    </source>
</evidence>
<dbReference type="OrthoDB" id="261831at2759"/>
<name>W6UNJ7_ECHGR</name>
<evidence type="ECO:0000256" key="6">
    <source>
        <dbReference type="ARBA" id="ARBA00023034"/>
    </source>
</evidence>
<keyword evidence="12" id="KW-1185">Reference proteome</keyword>
<dbReference type="SUPFAM" id="SSF58038">
    <property type="entry name" value="SNARE fusion complex"/>
    <property type="match status" value="1"/>
</dbReference>
<evidence type="ECO:0000256" key="9">
    <source>
        <dbReference type="SAM" id="Phobius"/>
    </source>
</evidence>
<dbReference type="CTD" id="36341043"/>
<protein>
    <submittedName>
        <fullName evidence="11">BET1 protein</fullName>
    </submittedName>
</protein>
<dbReference type="GO" id="GO:0000139">
    <property type="term" value="C:Golgi membrane"/>
    <property type="evidence" value="ECO:0007669"/>
    <property type="project" value="UniProtKB-SubCell"/>
</dbReference>
<feature type="transmembrane region" description="Helical" evidence="9">
    <location>
        <begin position="95"/>
        <end position="113"/>
    </location>
</feature>
<dbReference type="PROSITE" id="PS50192">
    <property type="entry name" value="T_SNARE"/>
    <property type="match status" value="1"/>
</dbReference>
<keyword evidence="2" id="KW-0813">Transport</keyword>
<evidence type="ECO:0000256" key="7">
    <source>
        <dbReference type="ARBA" id="ARBA00023136"/>
    </source>
</evidence>
<dbReference type="InterPro" id="IPR039899">
    <property type="entry name" value="BET1_SNARE"/>
</dbReference>
<evidence type="ECO:0000313" key="11">
    <source>
        <dbReference type="EMBL" id="EUB59852.1"/>
    </source>
</evidence>
<keyword evidence="4" id="KW-0653">Protein transport</keyword>
<dbReference type="PANTHER" id="PTHR12791">
    <property type="entry name" value="GOLGI SNARE BET1-RELATED"/>
    <property type="match status" value="1"/>
</dbReference>
<keyword evidence="5 9" id="KW-1133">Transmembrane helix</keyword>
<evidence type="ECO:0000256" key="5">
    <source>
        <dbReference type="ARBA" id="ARBA00022989"/>
    </source>
</evidence>
<keyword evidence="7 9" id="KW-0472">Membrane</keyword>
<dbReference type="OMA" id="MHSSDHI"/>
<dbReference type="RefSeq" id="XP_024351048.1">
    <property type="nucleotide sequence ID" value="XM_024494577.1"/>
</dbReference>
<dbReference type="KEGG" id="egl:EGR_05328"/>
<dbReference type="InterPro" id="IPR000727">
    <property type="entry name" value="T_SNARE_dom"/>
</dbReference>
<sequence>MYCVCWYANKVGVLRLLMHSSDHILEIENNRRAEDLRVKVNLLKSYAKEIRDETKEQNRFLDTVQYAADSAGSMLGRTVGRIIGIPDGRQNNRKLLCLTILTFFVVFVIYTTVRHLPV</sequence>
<gene>
    <name evidence="11" type="ORF">EGR_05328</name>
</gene>
<keyword evidence="6" id="KW-0333">Golgi apparatus</keyword>
<evidence type="ECO:0000256" key="4">
    <source>
        <dbReference type="ARBA" id="ARBA00022927"/>
    </source>
</evidence>
<evidence type="ECO:0000256" key="1">
    <source>
        <dbReference type="ARBA" id="ARBA00004394"/>
    </source>
</evidence>
<comment type="subcellular location">
    <subcellularLocation>
        <location evidence="8">Endomembrane system</location>
        <topology evidence="8">Single-pass type IV membrane protein</topology>
    </subcellularLocation>
    <subcellularLocation>
        <location evidence="1">Golgi apparatus membrane</location>
    </subcellularLocation>
</comment>
<keyword evidence="3 9" id="KW-0812">Transmembrane</keyword>
<evidence type="ECO:0000256" key="2">
    <source>
        <dbReference type="ARBA" id="ARBA00022448"/>
    </source>
</evidence>
<evidence type="ECO:0000256" key="8">
    <source>
        <dbReference type="ARBA" id="ARBA00046280"/>
    </source>
</evidence>
<dbReference type="STRING" id="6210.W6UNJ7"/>
<evidence type="ECO:0000256" key="3">
    <source>
        <dbReference type="ARBA" id="ARBA00022692"/>
    </source>
</evidence>
<organism evidence="11 12">
    <name type="scientific">Echinococcus granulosus</name>
    <name type="common">Hydatid tapeworm</name>
    <dbReference type="NCBI Taxonomy" id="6210"/>
    <lineage>
        <taxon>Eukaryota</taxon>
        <taxon>Metazoa</taxon>
        <taxon>Spiralia</taxon>
        <taxon>Lophotrochozoa</taxon>
        <taxon>Platyhelminthes</taxon>
        <taxon>Cestoda</taxon>
        <taxon>Eucestoda</taxon>
        <taxon>Cyclophyllidea</taxon>
        <taxon>Taeniidae</taxon>
        <taxon>Echinococcus</taxon>
        <taxon>Echinococcus granulosus group</taxon>
    </lineage>
</organism>
<dbReference type="Gene3D" id="1.20.5.110">
    <property type="match status" value="1"/>
</dbReference>
<reference evidence="11 12" key="1">
    <citation type="journal article" date="2013" name="Nat. Genet.">
        <title>The genome of the hydatid tapeworm Echinococcus granulosus.</title>
        <authorList>
            <person name="Zheng H."/>
            <person name="Zhang W."/>
            <person name="Zhang L."/>
            <person name="Zhang Z."/>
            <person name="Li J."/>
            <person name="Lu G."/>
            <person name="Zhu Y."/>
            <person name="Wang Y."/>
            <person name="Huang Y."/>
            <person name="Liu J."/>
            <person name="Kang H."/>
            <person name="Chen J."/>
            <person name="Wang L."/>
            <person name="Chen A."/>
            <person name="Yu S."/>
            <person name="Gao Z."/>
            <person name="Jin L."/>
            <person name="Gu W."/>
            <person name="Wang Z."/>
            <person name="Zhao L."/>
            <person name="Shi B."/>
            <person name="Wen H."/>
            <person name="Lin R."/>
            <person name="Jones M.K."/>
            <person name="Brejova B."/>
            <person name="Vinar T."/>
            <person name="Zhao G."/>
            <person name="McManus D.P."/>
            <person name="Chen Z."/>
            <person name="Zhou Y."/>
            <person name="Wang S."/>
        </authorList>
    </citation>
    <scope>NUCLEOTIDE SEQUENCE [LARGE SCALE GENOMIC DNA]</scope>
</reference>
<proteinExistence type="predicted"/>
<dbReference type="CDD" id="cd15853">
    <property type="entry name" value="SNARE_Bet1"/>
    <property type="match status" value="1"/>
</dbReference>
<dbReference type="EMBL" id="APAU02000038">
    <property type="protein sequence ID" value="EUB59852.1"/>
    <property type="molecule type" value="Genomic_DNA"/>
</dbReference>
<dbReference type="Proteomes" id="UP000019149">
    <property type="component" value="Unassembled WGS sequence"/>
</dbReference>
<comment type="caution">
    <text evidence="11">The sequence shown here is derived from an EMBL/GenBank/DDBJ whole genome shotgun (WGS) entry which is preliminary data.</text>
</comment>
<feature type="domain" description="T-SNARE coiled-coil homology" evidence="10">
    <location>
        <begin position="23"/>
        <end position="85"/>
    </location>
</feature>